<accession>A0AAW3Q3E6</accession>
<reference evidence="2 3" key="1">
    <citation type="submission" date="2015-11" db="EMBL/GenBank/DDBJ databases">
        <authorList>
            <person name="Sahl J."/>
            <person name="Wagner D."/>
            <person name="Keim P."/>
        </authorList>
    </citation>
    <scope>NUCLEOTIDE SEQUENCE [LARGE SCALE GENOMIC DNA]</scope>
    <source>
        <strain evidence="2 3">AZ-4-2-10-S1-D7</strain>
    </source>
</reference>
<dbReference type="InterPro" id="IPR041129">
    <property type="entry name" value="CdiI_2"/>
</dbReference>
<comment type="caution">
    <text evidence="2">The sequence shown here is derived from an EMBL/GenBank/DDBJ whole genome shotgun (WGS) entry which is preliminary data.</text>
</comment>
<feature type="domain" description="CdiI immunity protein" evidence="1">
    <location>
        <begin position="7"/>
        <end position="95"/>
    </location>
</feature>
<dbReference type="EMBL" id="LNJP01000001">
    <property type="protein sequence ID" value="KWZ35981.1"/>
    <property type="molecule type" value="Genomic_DNA"/>
</dbReference>
<gene>
    <name evidence="2" type="ORF">WS64_10790</name>
</gene>
<protein>
    <recommendedName>
        <fullName evidence="1">CdiI immunity protein domain-containing protein</fullName>
    </recommendedName>
</protein>
<dbReference type="Proteomes" id="UP000070434">
    <property type="component" value="Chromosome 1"/>
</dbReference>
<proteinExistence type="predicted"/>
<evidence type="ECO:0000313" key="3">
    <source>
        <dbReference type="Proteomes" id="UP000070434"/>
    </source>
</evidence>
<name>A0AAW3Q3E6_9BURK</name>
<dbReference type="Pfam" id="PF18593">
    <property type="entry name" value="CdiI_2"/>
    <property type="match status" value="1"/>
</dbReference>
<sequence length="97" mass="11357">MKMNAQEYPRLFTLLGSYLGQDSDLWGSTFDEIITCYKNESTRAEALELLHETELFQQRFGSELDEVFLETYGHDFNPQLWGFTTASFFDALRKNLQ</sequence>
<dbReference type="AlphaFoldDB" id="A0AAW3Q3E6"/>
<evidence type="ECO:0000259" key="1">
    <source>
        <dbReference type="Pfam" id="PF18593"/>
    </source>
</evidence>
<evidence type="ECO:0000313" key="2">
    <source>
        <dbReference type="EMBL" id="KWZ35981.1"/>
    </source>
</evidence>
<organism evidence="2 3">
    <name type="scientific">Burkholderia anthina</name>
    <dbReference type="NCBI Taxonomy" id="179879"/>
    <lineage>
        <taxon>Bacteria</taxon>
        <taxon>Pseudomonadati</taxon>
        <taxon>Pseudomonadota</taxon>
        <taxon>Betaproteobacteria</taxon>
        <taxon>Burkholderiales</taxon>
        <taxon>Burkholderiaceae</taxon>
        <taxon>Burkholderia</taxon>
        <taxon>Burkholderia cepacia complex</taxon>
    </lineage>
</organism>